<dbReference type="InterPro" id="IPR001054">
    <property type="entry name" value="A/G_cyclase"/>
</dbReference>
<dbReference type="SUPFAM" id="SSF55073">
    <property type="entry name" value="Nucleotide cyclase"/>
    <property type="match status" value="1"/>
</dbReference>
<keyword evidence="3" id="KW-1185">Reference proteome</keyword>
<dbReference type="PANTHER" id="PTHR43081">
    <property type="entry name" value="ADENYLATE CYCLASE, TERMINAL-DIFFERENTIATION SPECIFIC-RELATED"/>
    <property type="match status" value="1"/>
</dbReference>
<reference evidence="3" key="1">
    <citation type="submission" date="2017-05" db="EMBL/GenBank/DDBJ databases">
        <authorList>
            <person name="Macchi M."/>
            <person name="Festa S."/>
            <person name="Coppotelli B.M."/>
            <person name="Morelli I.S."/>
        </authorList>
    </citation>
    <scope>NUCLEOTIDE SEQUENCE [LARGE SCALE GENOMIC DNA]</scope>
    <source>
        <strain evidence="3">I</strain>
    </source>
</reference>
<name>A0A211YSH0_9PROT</name>
<dbReference type="PROSITE" id="PS50125">
    <property type="entry name" value="GUANYLATE_CYCLASE_2"/>
    <property type="match status" value="1"/>
</dbReference>
<proteinExistence type="predicted"/>
<dbReference type="SMART" id="SM00044">
    <property type="entry name" value="CYCc"/>
    <property type="match status" value="1"/>
</dbReference>
<evidence type="ECO:0000259" key="1">
    <source>
        <dbReference type="PROSITE" id="PS50125"/>
    </source>
</evidence>
<dbReference type="GO" id="GO:0035556">
    <property type="term" value="P:intracellular signal transduction"/>
    <property type="evidence" value="ECO:0007669"/>
    <property type="project" value="InterPro"/>
</dbReference>
<dbReference type="Gene3D" id="3.30.70.1230">
    <property type="entry name" value="Nucleotide cyclase"/>
    <property type="match status" value="1"/>
</dbReference>
<dbReference type="OrthoDB" id="9762462at2"/>
<protein>
    <recommendedName>
        <fullName evidence="1">Guanylate cyclase domain-containing protein</fullName>
    </recommendedName>
</protein>
<dbReference type="PANTHER" id="PTHR43081:SF11">
    <property type="entry name" value="BLR2264 PROTEIN"/>
    <property type="match status" value="1"/>
</dbReference>
<dbReference type="GO" id="GO:0004016">
    <property type="term" value="F:adenylate cyclase activity"/>
    <property type="evidence" value="ECO:0007669"/>
    <property type="project" value="UniProtKB-ARBA"/>
</dbReference>
<dbReference type="EMBL" id="NHON01000186">
    <property type="protein sequence ID" value="OWJ55968.1"/>
    <property type="molecule type" value="Genomic_DNA"/>
</dbReference>
<dbReference type="InterPro" id="IPR029787">
    <property type="entry name" value="Nucleotide_cyclase"/>
</dbReference>
<evidence type="ECO:0000313" key="3">
    <source>
        <dbReference type="Proteomes" id="UP000196655"/>
    </source>
</evidence>
<dbReference type="STRING" id="1122125.GCA_000423185_01792"/>
<dbReference type="GO" id="GO:0006171">
    <property type="term" value="P:cAMP biosynthetic process"/>
    <property type="evidence" value="ECO:0007669"/>
    <property type="project" value="TreeGrafter"/>
</dbReference>
<dbReference type="Pfam" id="PF00211">
    <property type="entry name" value="Guanylate_cyc"/>
    <property type="match status" value="1"/>
</dbReference>
<feature type="domain" description="Guanylate cyclase" evidence="1">
    <location>
        <begin position="221"/>
        <end position="355"/>
    </location>
</feature>
<evidence type="ECO:0000313" key="2">
    <source>
        <dbReference type="EMBL" id="OWJ55968.1"/>
    </source>
</evidence>
<organism evidence="2 3">
    <name type="scientific">Inquilinus limosus</name>
    <dbReference type="NCBI Taxonomy" id="171674"/>
    <lineage>
        <taxon>Bacteria</taxon>
        <taxon>Pseudomonadati</taxon>
        <taxon>Pseudomonadota</taxon>
        <taxon>Alphaproteobacteria</taxon>
        <taxon>Rhodospirillales</taxon>
        <taxon>Rhodospirillaceae</taxon>
        <taxon>Inquilinus</taxon>
    </lineage>
</organism>
<comment type="caution">
    <text evidence="2">The sequence shown here is derived from an EMBL/GenBank/DDBJ whole genome shotgun (WGS) entry which is preliminary data.</text>
</comment>
<dbReference type="CDD" id="cd07302">
    <property type="entry name" value="CHD"/>
    <property type="match status" value="1"/>
</dbReference>
<sequence>MGVVIEKDNPMTSCTGSPTLDWLLYEAPGIRDIGQLLEEFCNRLVAEDVPVARGLAIIPALHPLYFGTAYIWRGTGAIERRRGLWENRNAPEYLDSPIRVVIEEGADAVRRRLTGPKAQLDFPVLEEFRDEGLTDYALFGLAFTSGRRSAISFATRAEDGFGEAALEKIDRLMPILTRLVEIHTLRATAVDLLDTYVGHDAGARILNGQIRRGMSESLHAAIWYCDLRDFTAMSEKVGREEIVASLDSYFETMAAAVQESGGEILKFIGDAMLAIFPVDEEQGVQDAATKALTAAAVAEHGMAALNAKRVEEGRPALDYGLSLHIGEVMYGNIGAADRLDFTVIGPAVNLASRVEALCRITGRRPLMTEPFRRAAGVDAEPMGRFSLRGVSEDQEVFSPVRLPLPATAEAAAE</sequence>
<dbReference type="Proteomes" id="UP000196655">
    <property type="component" value="Unassembled WGS sequence"/>
</dbReference>
<dbReference type="AlphaFoldDB" id="A0A211YSH0"/>
<gene>
    <name evidence="2" type="ORF">BWR60_35540</name>
</gene>
<accession>A0A211YSH0</accession>
<dbReference type="InterPro" id="IPR050697">
    <property type="entry name" value="Adenylyl/Guanylyl_Cyclase_3/4"/>
</dbReference>